<comment type="caution">
    <text evidence="2">The sequence shown here is derived from an EMBL/GenBank/DDBJ whole genome shotgun (WGS) entry which is preliminary data.</text>
</comment>
<accession>A0A4Z2GXW2</accession>
<evidence type="ECO:0000313" key="2">
    <source>
        <dbReference type="EMBL" id="TNN57945.1"/>
    </source>
</evidence>
<proteinExistence type="predicted"/>
<evidence type="ECO:0000313" key="3">
    <source>
        <dbReference type="Proteomes" id="UP000314294"/>
    </source>
</evidence>
<feature type="region of interest" description="Disordered" evidence="1">
    <location>
        <begin position="43"/>
        <end position="63"/>
    </location>
</feature>
<organism evidence="2 3">
    <name type="scientific">Liparis tanakae</name>
    <name type="common">Tanaka's snailfish</name>
    <dbReference type="NCBI Taxonomy" id="230148"/>
    <lineage>
        <taxon>Eukaryota</taxon>
        <taxon>Metazoa</taxon>
        <taxon>Chordata</taxon>
        <taxon>Craniata</taxon>
        <taxon>Vertebrata</taxon>
        <taxon>Euteleostomi</taxon>
        <taxon>Actinopterygii</taxon>
        <taxon>Neopterygii</taxon>
        <taxon>Teleostei</taxon>
        <taxon>Neoteleostei</taxon>
        <taxon>Acanthomorphata</taxon>
        <taxon>Eupercaria</taxon>
        <taxon>Perciformes</taxon>
        <taxon>Cottioidei</taxon>
        <taxon>Cottales</taxon>
        <taxon>Liparidae</taxon>
        <taxon>Liparis</taxon>
    </lineage>
</organism>
<reference evidence="2 3" key="1">
    <citation type="submission" date="2019-03" db="EMBL/GenBank/DDBJ databases">
        <title>First draft genome of Liparis tanakae, snailfish: a comprehensive survey of snailfish specific genes.</title>
        <authorList>
            <person name="Kim W."/>
            <person name="Song I."/>
            <person name="Jeong J.-H."/>
            <person name="Kim D."/>
            <person name="Kim S."/>
            <person name="Ryu S."/>
            <person name="Song J.Y."/>
            <person name="Lee S.K."/>
        </authorList>
    </citation>
    <scope>NUCLEOTIDE SEQUENCE [LARGE SCALE GENOMIC DNA]</scope>
    <source>
        <tissue evidence="2">Muscle</tissue>
    </source>
</reference>
<dbReference type="EMBL" id="SRLO01000393">
    <property type="protein sequence ID" value="TNN57945.1"/>
    <property type="molecule type" value="Genomic_DNA"/>
</dbReference>
<sequence length="87" mass="9897">MDINRKLSKKQKDFLITPSTLRQRLPLHLASHHHTDSKQAFVPGCALSSGRNSQQKPSAESTGAADYRLAAADRRLCNHLWKRDVYR</sequence>
<name>A0A4Z2GXW2_9TELE</name>
<protein>
    <submittedName>
        <fullName evidence="2">Uncharacterized protein</fullName>
    </submittedName>
</protein>
<feature type="compositionally biased region" description="Polar residues" evidence="1">
    <location>
        <begin position="49"/>
        <end position="61"/>
    </location>
</feature>
<evidence type="ECO:0000256" key="1">
    <source>
        <dbReference type="SAM" id="MobiDB-lite"/>
    </source>
</evidence>
<dbReference type="AlphaFoldDB" id="A0A4Z2GXW2"/>
<gene>
    <name evidence="2" type="ORF">EYF80_031861</name>
</gene>
<keyword evidence="3" id="KW-1185">Reference proteome</keyword>
<dbReference type="Proteomes" id="UP000314294">
    <property type="component" value="Unassembled WGS sequence"/>
</dbReference>